<keyword evidence="2" id="KW-1185">Reference proteome</keyword>
<reference evidence="1 2" key="1">
    <citation type="submission" date="2021-01" db="EMBL/GenBank/DDBJ databases">
        <title>Streptomyces acididurans sp. nov., isolated from a peat swamp forest soil.</title>
        <authorList>
            <person name="Chantavorakit T."/>
            <person name="Duangmal K."/>
        </authorList>
    </citation>
    <scope>NUCLEOTIDE SEQUENCE [LARGE SCALE GENOMIC DNA]</scope>
    <source>
        <strain evidence="1 2">KK5PA1</strain>
    </source>
</reference>
<evidence type="ECO:0000313" key="1">
    <source>
        <dbReference type="EMBL" id="MBM9503096.1"/>
    </source>
</evidence>
<dbReference type="EMBL" id="JADKYB010000001">
    <property type="protein sequence ID" value="MBM9503096.1"/>
    <property type="molecule type" value="Genomic_DNA"/>
</dbReference>
<accession>A0ABS2TKR8</accession>
<sequence length="78" mass="8802">MFARSWQAPDGRVIVLRDEDLDHLPLATRKTIDILGFVGQEGTRGLRALLLKRLDGTPPKEGGTMGMIHLFRPHGRIW</sequence>
<dbReference type="RefSeq" id="WP_205354979.1">
    <property type="nucleotide sequence ID" value="NZ_JADKYB010000001.1"/>
</dbReference>
<organism evidence="1 2">
    <name type="scientific">Actinacidiphila acididurans</name>
    <dbReference type="NCBI Taxonomy" id="2784346"/>
    <lineage>
        <taxon>Bacteria</taxon>
        <taxon>Bacillati</taxon>
        <taxon>Actinomycetota</taxon>
        <taxon>Actinomycetes</taxon>
        <taxon>Kitasatosporales</taxon>
        <taxon>Streptomycetaceae</taxon>
        <taxon>Actinacidiphila</taxon>
    </lineage>
</organism>
<dbReference type="Proteomes" id="UP000749040">
    <property type="component" value="Unassembled WGS sequence"/>
</dbReference>
<comment type="caution">
    <text evidence="1">The sequence shown here is derived from an EMBL/GenBank/DDBJ whole genome shotgun (WGS) entry which is preliminary data.</text>
</comment>
<proteinExistence type="predicted"/>
<evidence type="ECO:0000313" key="2">
    <source>
        <dbReference type="Proteomes" id="UP000749040"/>
    </source>
</evidence>
<gene>
    <name evidence="1" type="ORF">ITX44_00825</name>
</gene>
<name>A0ABS2TKR8_9ACTN</name>
<protein>
    <submittedName>
        <fullName evidence="1">Uncharacterized protein</fullName>
    </submittedName>
</protein>